<keyword evidence="1" id="KW-1133">Transmembrane helix</keyword>
<protein>
    <submittedName>
        <fullName evidence="2">Uncharacterized protein</fullName>
    </submittedName>
</protein>
<comment type="caution">
    <text evidence="2">The sequence shown here is derived from an EMBL/GenBank/DDBJ whole genome shotgun (WGS) entry which is preliminary data.</text>
</comment>
<evidence type="ECO:0000313" key="2">
    <source>
        <dbReference type="EMBL" id="TQR17088.1"/>
    </source>
</evidence>
<gene>
    <name evidence="2" type="ORF">FG382_02775</name>
</gene>
<sequence length="59" mass="6831">MEFIYLLAVPFFSVLWFLNLVQLLEKLKQGKNIHNQKVLGCLWSAGLTLSMIFAMLVFL</sequence>
<keyword evidence="1" id="KW-0812">Transmembrane</keyword>
<dbReference type="Proteomes" id="UP000317316">
    <property type="component" value="Unassembled WGS sequence"/>
</dbReference>
<feature type="transmembrane region" description="Helical" evidence="1">
    <location>
        <begin position="37"/>
        <end position="58"/>
    </location>
</feature>
<dbReference type="EMBL" id="VDGH01000001">
    <property type="protein sequence ID" value="TQR17088.1"/>
    <property type="molecule type" value="Genomic_DNA"/>
</dbReference>
<organism evidence="2 3">
    <name type="scientific">Psychrobacillus lasiicapitis</name>
    <dbReference type="NCBI Taxonomy" id="1636719"/>
    <lineage>
        <taxon>Bacteria</taxon>
        <taxon>Bacillati</taxon>
        <taxon>Bacillota</taxon>
        <taxon>Bacilli</taxon>
        <taxon>Bacillales</taxon>
        <taxon>Bacillaceae</taxon>
        <taxon>Psychrobacillus</taxon>
    </lineage>
</organism>
<name>A0A544TI85_9BACI</name>
<dbReference type="RefSeq" id="WP_142537330.1">
    <property type="nucleotide sequence ID" value="NZ_BMIE01000002.1"/>
</dbReference>
<keyword evidence="3" id="KW-1185">Reference proteome</keyword>
<feature type="transmembrane region" description="Helical" evidence="1">
    <location>
        <begin position="6"/>
        <end position="25"/>
    </location>
</feature>
<accession>A0A544TI85</accession>
<evidence type="ECO:0000256" key="1">
    <source>
        <dbReference type="SAM" id="Phobius"/>
    </source>
</evidence>
<dbReference type="OrthoDB" id="2680509at2"/>
<proteinExistence type="predicted"/>
<evidence type="ECO:0000313" key="3">
    <source>
        <dbReference type="Proteomes" id="UP000317316"/>
    </source>
</evidence>
<keyword evidence="1" id="KW-0472">Membrane</keyword>
<reference evidence="2 3" key="1">
    <citation type="submission" date="2019-05" db="EMBL/GenBank/DDBJ databases">
        <title>Psychrobacillus vulpis sp. nov., a new species isolated from feces of a red fox that inhabits in The Tablas de Daimiel Natural Park, Albacete, Spain.</title>
        <authorList>
            <person name="Rodriguez M."/>
            <person name="Reina J.C."/>
            <person name="Bejar V."/>
            <person name="Llamas I."/>
        </authorList>
    </citation>
    <scope>NUCLEOTIDE SEQUENCE [LARGE SCALE GENOMIC DNA]</scope>
    <source>
        <strain evidence="2 3">NEAU-3TGS17</strain>
    </source>
</reference>
<dbReference type="AlphaFoldDB" id="A0A544TI85"/>